<name>A0AAW0QPR0_9PEZI</name>
<gene>
    <name evidence="1" type="ORF">PG999_011795</name>
</gene>
<proteinExistence type="predicted"/>
<evidence type="ECO:0000313" key="1">
    <source>
        <dbReference type="EMBL" id="KAK8101421.1"/>
    </source>
</evidence>
<organism evidence="1 2">
    <name type="scientific">Apiospora kogelbergensis</name>
    <dbReference type="NCBI Taxonomy" id="1337665"/>
    <lineage>
        <taxon>Eukaryota</taxon>
        <taxon>Fungi</taxon>
        <taxon>Dikarya</taxon>
        <taxon>Ascomycota</taxon>
        <taxon>Pezizomycotina</taxon>
        <taxon>Sordariomycetes</taxon>
        <taxon>Xylariomycetidae</taxon>
        <taxon>Amphisphaeriales</taxon>
        <taxon>Apiosporaceae</taxon>
        <taxon>Apiospora</taxon>
    </lineage>
</organism>
<dbReference type="AlphaFoldDB" id="A0AAW0QPR0"/>
<sequence length="117" mass="13417">MASQNVDERGMNPSLNPQRLYARKTQAMDHAQGILDKSAWTLLDDGNKKLITDACRAKIDGVLRPLVDELESRQKVDYDSLAKDITKKVFDENLSLFHFEENNYKESVVSELFDIKK</sequence>
<evidence type="ECO:0000313" key="2">
    <source>
        <dbReference type="Proteomes" id="UP001392437"/>
    </source>
</evidence>
<protein>
    <submittedName>
        <fullName evidence="1">Uncharacterized protein</fullName>
    </submittedName>
</protein>
<dbReference type="Proteomes" id="UP001392437">
    <property type="component" value="Unassembled WGS sequence"/>
</dbReference>
<accession>A0AAW0QPR0</accession>
<dbReference type="EMBL" id="JAQQWP010000009">
    <property type="protein sequence ID" value="KAK8101421.1"/>
    <property type="molecule type" value="Genomic_DNA"/>
</dbReference>
<reference evidence="1 2" key="1">
    <citation type="submission" date="2023-01" db="EMBL/GenBank/DDBJ databases">
        <title>Analysis of 21 Apiospora genomes using comparative genomics revels a genus with tremendous synthesis potential of carbohydrate active enzymes and secondary metabolites.</title>
        <authorList>
            <person name="Sorensen T."/>
        </authorList>
    </citation>
    <scope>NUCLEOTIDE SEQUENCE [LARGE SCALE GENOMIC DNA]</scope>
    <source>
        <strain evidence="1 2">CBS 117206</strain>
    </source>
</reference>
<keyword evidence="2" id="KW-1185">Reference proteome</keyword>
<comment type="caution">
    <text evidence="1">The sequence shown here is derived from an EMBL/GenBank/DDBJ whole genome shotgun (WGS) entry which is preliminary data.</text>
</comment>